<dbReference type="Pfam" id="PF20613">
    <property type="entry name" value="HipA_2"/>
    <property type="match status" value="1"/>
</dbReference>
<evidence type="ECO:0000313" key="2">
    <source>
        <dbReference type="EMBL" id="AKN76142.1"/>
    </source>
</evidence>
<evidence type="ECO:0000259" key="1">
    <source>
        <dbReference type="Pfam" id="PF20613"/>
    </source>
</evidence>
<gene>
    <name evidence="2" type="ORF">CulFRC58_0288</name>
</gene>
<dbReference type="Proteomes" id="UP000036185">
    <property type="component" value="Chromosome"/>
</dbReference>
<feature type="domain" description="HipA-like kinase" evidence="1">
    <location>
        <begin position="27"/>
        <end position="115"/>
    </location>
</feature>
<organism evidence="2 3">
    <name type="scientific">Corynebacterium ulcerans FRC58</name>
    <dbReference type="NCBI Taxonomy" id="1408268"/>
    <lineage>
        <taxon>Bacteria</taxon>
        <taxon>Bacillati</taxon>
        <taxon>Actinomycetota</taxon>
        <taxon>Actinomycetes</taxon>
        <taxon>Mycobacteriales</taxon>
        <taxon>Corynebacteriaceae</taxon>
        <taxon>Corynebacterium</taxon>
    </lineage>
</organism>
<name>A0ABM5TYD1_CORUL</name>
<dbReference type="InterPro" id="IPR046748">
    <property type="entry name" value="HipA_2"/>
</dbReference>
<proteinExistence type="predicted"/>
<accession>A0ABM5TYD1</accession>
<dbReference type="RefSeq" id="WP_023634988.1">
    <property type="nucleotide sequence ID" value="NZ_CP011913.1"/>
</dbReference>
<dbReference type="EMBL" id="CP011913">
    <property type="protein sequence ID" value="AKN76142.1"/>
    <property type="molecule type" value="Genomic_DNA"/>
</dbReference>
<reference evidence="2 3" key="1">
    <citation type="journal article" date="2014" name="Int. J. Syst. Evol. Microbiol.">
        <title>Draft Genome Sequence of Corynebacterium ulcerans FRC58, Isolated from the Bronchitic Aspiration of a Patient in France.</title>
        <authorList>
            <person name="Silva Ado S."/>
            <person name="Barauna R.A."/>
            <person name="de Sa P.C."/>
            <person name="das Gracas D.A."/>
            <person name="Carneiro A.R."/>
            <person name="Thouvenin M."/>
            <person name="Azevedo V."/>
            <person name="Badell E."/>
            <person name="Guiso N."/>
            <person name="da Silva A.L."/>
            <person name="Ramos R.T."/>
        </authorList>
    </citation>
    <scope>NUCLEOTIDE SEQUENCE [LARGE SCALE GENOMIC DNA]</scope>
    <source>
        <strain evidence="2 3">FRC58</strain>
    </source>
</reference>
<evidence type="ECO:0000313" key="3">
    <source>
        <dbReference type="Proteomes" id="UP000036185"/>
    </source>
</evidence>
<keyword evidence="3" id="KW-1185">Reference proteome</keyword>
<protein>
    <recommendedName>
        <fullName evidence="1">HipA-like kinase domain-containing protein</fullName>
    </recommendedName>
</protein>
<sequence length="268" mass="30447">MNSNIISMEQHRSRKEVPIYLQVPGEIADTGTRPFPARASDGNVYWCKRFINDHGRESTINEVVASEIGKRIGARVREWAVIHVPDTFVGYRVGDSIRRYSLDGTPLFGSLDLEGAVLETEPAAIHHVLDDSNHNEIPKLIALWALCNVQEDLQFLYDTNNDYEIWSIDHGFWFDSLPFPWQLSPVEQLSGRIQVPRLTARIPAESWDKAIAVIDKLDNSLIDEICGKLPEEWEVTRAEIATLVNYAIGRIDYARDILNSHKQAAGRR</sequence>